<keyword evidence="3" id="KW-1185">Reference proteome</keyword>
<dbReference type="EMBL" id="CM017321">
    <property type="protein sequence ID" value="KAE7997710.1"/>
    <property type="molecule type" value="Genomic_DNA"/>
</dbReference>
<feature type="compositionally biased region" description="Basic residues" evidence="1">
    <location>
        <begin position="86"/>
        <end position="95"/>
    </location>
</feature>
<protein>
    <submittedName>
        <fullName evidence="2">Uncharacterized protein</fullName>
    </submittedName>
</protein>
<evidence type="ECO:0000313" key="2">
    <source>
        <dbReference type="EMBL" id="KAE7997710.1"/>
    </source>
</evidence>
<evidence type="ECO:0000313" key="3">
    <source>
        <dbReference type="Proteomes" id="UP000327013"/>
    </source>
</evidence>
<sequence>MDALTAALTEKFTQQMEAQLAQQAAHYEERFRSLEGDRVGMSKPEVTTGRASQDVGSPAHIIPLSSANRTQDKDRNETRNVTSITKKTRLSKATK</sequence>
<organism evidence="2 3">
    <name type="scientific">Carpinus fangiana</name>
    <dbReference type="NCBI Taxonomy" id="176857"/>
    <lineage>
        <taxon>Eukaryota</taxon>
        <taxon>Viridiplantae</taxon>
        <taxon>Streptophyta</taxon>
        <taxon>Embryophyta</taxon>
        <taxon>Tracheophyta</taxon>
        <taxon>Spermatophyta</taxon>
        <taxon>Magnoliopsida</taxon>
        <taxon>eudicotyledons</taxon>
        <taxon>Gunneridae</taxon>
        <taxon>Pentapetalae</taxon>
        <taxon>rosids</taxon>
        <taxon>fabids</taxon>
        <taxon>Fagales</taxon>
        <taxon>Betulaceae</taxon>
        <taxon>Carpinus</taxon>
    </lineage>
</organism>
<feature type="region of interest" description="Disordered" evidence="1">
    <location>
        <begin position="37"/>
        <end position="95"/>
    </location>
</feature>
<dbReference type="AlphaFoldDB" id="A0A5N6QHT4"/>
<evidence type="ECO:0000256" key="1">
    <source>
        <dbReference type="SAM" id="MobiDB-lite"/>
    </source>
</evidence>
<dbReference type="Proteomes" id="UP000327013">
    <property type="component" value="Chromosome 1"/>
</dbReference>
<reference evidence="2 3" key="1">
    <citation type="submission" date="2019-06" db="EMBL/GenBank/DDBJ databases">
        <title>A chromosomal-level reference genome of Carpinus fangiana (Coryloideae, Betulaceae).</title>
        <authorList>
            <person name="Yang X."/>
            <person name="Wang Z."/>
            <person name="Zhang L."/>
            <person name="Hao G."/>
            <person name="Liu J."/>
            <person name="Yang Y."/>
        </authorList>
    </citation>
    <scope>NUCLEOTIDE SEQUENCE [LARGE SCALE GENOMIC DNA]</scope>
    <source>
        <strain evidence="2">Cfa_2016G</strain>
        <tissue evidence="2">Leaf</tissue>
    </source>
</reference>
<name>A0A5N6QHT4_9ROSI</name>
<accession>A0A5N6QHT4</accession>
<gene>
    <name evidence="2" type="ORF">FH972_002317</name>
</gene>
<proteinExistence type="predicted"/>